<sequence length="84" mass="8854">MMDGGVGAAALVFAAALDLVIDLVGDIVPAILPRGVKGALQSAGIDKVLRYLSLALVEGLTGHLLCLRFFNSERCIWEKITAKS</sequence>
<dbReference type="EMBL" id="JAFLNC010000004">
    <property type="protein sequence ID" value="MBO0334494.1"/>
    <property type="molecule type" value="Genomic_DNA"/>
</dbReference>
<keyword evidence="2" id="KW-1185">Reference proteome</keyword>
<evidence type="ECO:0000313" key="1">
    <source>
        <dbReference type="EMBL" id="MBO0334494.1"/>
    </source>
</evidence>
<comment type="caution">
    <text evidence="1">The sequence shown here is derived from an EMBL/GenBank/DDBJ whole genome shotgun (WGS) entry which is preliminary data.</text>
</comment>
<dbReference type="RefSeq" id="WP_207046342.1">
    <property type="nucleotide sequence ID" value="NZ_JAFLNC010000004.1"/>
</dbReference>
<gene>
    <name evidence="1" type="ORF">J0X12_12775</name>
</gene>
<evidence type="ECO:0000313" key="2">
    <source>
        <dbReference type="Proteomes" id="UP000664761"/>
    </source>
</evidence>
<dbReference type="Proteomes" id="UP000664761">
    <property type="component" value="Unassembled WGS sequence"/>
</dbReference>
<name>A0ABS3F7Z6_9PROT</name>
<organism evidence="1 2">
    <name type="scientific">Sneathiella sedimenti</name>
    <dbReference type="NCBI Taxonomy" id="2816034"/>
    <lineage>
        <taxon>Bacteria</taxon>
        <taxon>Pseudomonadati</taxon>
        <taxon>Pseudomonadota</taxon>
        <taxon>Alphaproteobacteria</taxon>
        <taxon>Sneathiellales</taxon>
        <taxon>Sneathiellaceae</taxon>
        <taxon>Sneathiella</taxon>
    </lineage>
</organism>
<accession>A0ABS3F7Z6</accession>
<reference evidence="1 2" key="1">
    <citation type="submission" date="2021-03" db="EMBL/GenBank/DDBJ databases">
        <title>Sneathiella sp. CAU 1612 isolated from Kang Won-do.</title>
        <authorList>
            <person name="Kim W."/>
        </authorList>
    </citation>
    <scope>NUCLEOTIDE SEQUENCE [LARGE SCALE GENOMIC DNA]</scope>
    <source>
        <strain evidence="1 2">CAU 1612</strain>
    </source>
</reference>
<protein>
    <submittedName>
        <fullName evidence="1">Uncharacterized protein</fullName>
    </submittedName>
</protein>
<proteinExistence type="predicted"/>